<evidence type="ECO:0000256" key="9">
    <source>
        <dbReference type="ARBA" id="ARBA00038867"/>
    </source>
</evidence>
<feature type="transmembrane region" description="Helical" evidence="12">
    <location>
        <begin position="416"/>
        <end position="436"/>
    </location>
</feature>
<keyword evidence="14" id="KW-1185">Reference proteome</keyword>
<dbReference type="GO" id="GO:0030258">
    <property type="term" value="P:lipid modification"/>
    <property type="evidence" value="ECO:0007669"/>
    <property type="project" value="TreeGrafter"/>
</dbReference>
<evidence type="ECO:0000256" key="2">
    <source>
        <dbReference type="ARBA" id="ARBA00022679"/>
    </source>
</evidence>
<dbReference type="GO" id="GO:0016020">
    <property type="term" value="C:membrane"/>
    <property type="evidence" value="ECO:0007669"/>
    <property type="project" value="UniProtKB-SubCell"/>
</dbReference>
<keyword evidence="6 12" id="KW-0472">Membrane</keyword>
<feature type="transmembrane region" description="Helical" evidence="12">
    <location>
        <begin position="134"/>
        <end position="150"/>
    </location>
</feature>
<dbReference type="Pfam" id="PF03062">
    <property type="entry name" value="MBOAT"/>
    <property type="match status" value="1"/>
</dbReference>
<dbReference type="GO" id="GO:1990698">
    <property type="term" value="F:palmitoleoyltransferase activity"/>
    <property type="evidence" value="ECO:0007669"/>
    <property type="project" value="UniProtKB-EC"/>
</dbReference>
<evidence type="ECO:0000256" key="5">
    <source>
        <dbReference type="ARBA" id="ARBA00022989"/>
    </source>
</evidence>
<dbReference type="EC" id="2.3.1.250" evidence="9"/>
<accession>A0AAV8WC04</accession>
<evidence type="ECO:0000256" key="3">
    <source>
        <dbReference type="ARBA" id="ARBA00022687"/>
    </source>
</evidence>
<feature type="transmembrane region" description="Helical" evidence="12">
    <location>
        <begin position="229"/>
        <end position="251"/>
    </location>
</feature>
<evidence type="ECO:0000256" key="11">
    <source>
        <dbReference type="ARBA" id="ARBA00047978"/>
    </source>
</evidence>
<dbReference type="GO" id="GO:0005783">
    <property type="term" value="C:endoplasmic reticulum"/>
    <property type="evidence" value="ECO:0007669"/>
    <property type="project" value="TreeGrafter"/>
</dbReference>
<feature type="transmembrane region" description="Helical" evidence="12">
    <location>
        <begin position="343"/>
        <end position="363"/>
    </location>
</feature>
<keyword evidence="3" id="KW-0879">Wnt signaling pathway</keyword>
<evidence type="ECO:0000256" key="10">
    <source>
        <dbReference type="ARBA" id="ARBA00040371"/>
    </source>
</evidence>
<dbReference type="PANTHER" id="PTHR13906:SF12">
    <property type="entry name" value="PROTEIN-SERINE O-PALMITOLEOYLTRANSFERASE PORCUPINE"/>
    <property type="match status" value="1"/>
</dbReference>
<evidence type="ECO:0000256" key="4">
    <source>
        <dbReference type="ARBA" id="ARBA00022692"/>
    </source>
</evidence>
<proteinExistence type="inferred from homology"/>
<name>A0AAV8WC04_9CUCU</name>
<dbReference type="Proteomes" id="UP001159042">
    <property type="component" value="Unassembled WGS sequence"/>
</dbReference>
<keyword evidence="4 12" id="KW-0812">Transmembrane</keyword>
<dbReference type="InterPro" id="IPR049941">
    <property type="entry name" value="LPLAT_7/PORCN-like"/>
</dbReference>
<evidence type="ECO:0000313" key="14">
    <source>
        <dbReference type="Proteomes" id="UP001159042"/>
    </source>
</evidence>
<protein>
    <recommendedName>
        <fullName evidence="10">Protein-serine O-palmitoleoyltransferase porcupine</fullName>
        <ecNumber evidence="9">2.3.1.250</ecNumber>
    </recommendedName>
</protein>
<comment type="caution">
    <text evidence="13">The sequence shown here is derived from an EMBL/GenBank/DDBJ whole genome shotgun (WGS) entry which is preliminary data.</text>
</comment>
<comment type="subcellular location">
    <subcellularLocation>
        <location evidence="1">Membrane</location>
        <topology evidence="1">Multi-pass membrane protein</topology>
    </subcellularLocation>
</comment>
<evidence type="ECO:0000256" key="1">
    <source>
        <dbReference type="ARBA" id="ARBA00004141"/>
    </source>
</evidence>
<feature type="transmembrane region" description="Helical" evidence="12">
    <location>
        <begin position="43"/>
        <end position="63"/>
    </location>
</feature>
<keyword evidence="5 12" id="KW-1133">Transmembrane helix</keyword>
<evidence type="ECO:0000313" key="13">
    <source>
        <dbReference type="EMBL" id="KAJ8923540.1"/>
    </source>
</evidence>
<dbReference type="GO" id="GO:0016055">
    <property type="term" value="P:Wnt signaling pathway"/>
    <property type="evidence" value="ECO:0007669"/>
    <property type="project" value="UniProtKB-KW"/>
</dbReference>
<evidence type="ECO:0000256" key="8">
    <source>
        <dbReference type="ARBA" id="ARBA00038269"/>
    </source>
</evidence>
<feature type="transmembrane region" description="Helical" evidence="12">
    <location>
        <begin position="187"/>
        <end position="208"/>
    </location>
</feature>
<sequence>MSSVPDIFYSEDSLPYFYENNDFFEETILDVWKNCVVPSALSIFYTVYKVILINLCFSVIVSTGRVSQTVFHILSGSSGLLLLSCLESTKGKILIVVFFAQSYFLLHLGCMIQNKYDPVEKYNINKIRYLSNSNVVKYSLITVLVFEYYLLETSTWFEIRGIVMVFAMKLISLAEDMDKGVTNFPTFFRYFGYIFCGGNIMFGPWISFQEYIVSYHHPTQKNLWWINGILRALIISLFFLTVSNCWTNYFITDDSNRWLIGYKEALSFRTSHYFICYLSEVSMLAAGFKNYNIWYDPNKWRFIITDPLKIEMPNALAIVVTNWNRPMHEFLKRYNFSDIYKSWLPLGRFYGILITFIVSSFLHGFEFKVSVVLITIGVFSYLQFAVRDRLARTFDACIRVYPCKGKCNHKYKRDGILCRICLIVFSLFTVLHLIYLGVLMDSSTDDVGIYEKWNNLYFISFWVMLVNILIIIVI</sequence>
<dbReference type="GO" id="GO:0017147">
    <property type="term" value="F:Wnt-protein binding"/>
    <property type="evidence" value="ECO:0007669"/>
    <property type="project" value="TreeGrafter"/>
</dbReference>
<gene>
    <name evidence="13" type="ORF">NQ315_010118</name>
</gene>
<dbReference type="AlphaFoldDB" id="A0AAV8WC04"/>
<feature type="transmembrane region" description="Helical" evidence="12">
    <location>
        <begin position="157"/>
        <end position="175"/>
    </location>
</feature>
<dbReference type="PANTHER" id="PTHR13906">
    <property type="entry name" value="PORCUPINE"/>
    <property type="match status" value="1"/>
</dbReference>
<comment type="similarity">
    <text evidence="8">Belongs to the membrane-bound acyltransferase family. Porcupine subfamily.</text>
</comment>
<feature type="transmembrane region" description="Helical" evidence="12">
    <location>
        <begin position="456"/>
        <end position="473"/>
    </location>
</feature>
<keyword evidence="7" id="KW-0012">Acyltransferase</keyword>
<comment type="catalytic activity">
    <reaction evidence="11">
        <text>[Wnt protein]-L-serine + (9Z)-hexadecenoyl-CoA = [Wnt protein]-O-(9Z)-hexadecenoyl-L-serine + CoA</text>
        <dbReference type="Rhea" id="RHEA:45336"/>
        <dbReference type="Rhea" id="RHEA-COMP:11170"/>
        <dbReference type="Rhea" id="RHEA-COMP:11171"/>
        <dbReference type="ChEBI" id="CHEBI:29999"/>
        <dbReference type="ChEBI" id="CHEBI:57287"/>
        <dbReference type="ChEBI" id="CHEBI:61540"/>
        <dbReference type="ChEBI" id="CHEBI:85189"/>
        <dbReference type="EC" id="2.3.1.250"/>
    </reaction>
</comment>
<evidence type="ECO:0000256" key="7">
    <source>
        <dbReference type="ARBA" id="ARBA00023315"/>
    </source>
</evidence>
<dbReference type="InterPro" id="IPR004299">
    <property type="entry name" value="MBOAT_fam"/>
</dbReference>
<evidence type="ECO:0000256" key="6">
    <source>
        <dbReference type="ARBA" id="ARBA00023136"/>
    </source>
</evidence>
<feature type="transmembrane region" description="Helical" evidence="12">
    <location>
        <begin position="369"/>
        <end position="386"/>
    </location>
</feature>
<dbReference type="EMBL" id="JANEYG010000004">
    <property type="protein sequence ID" value="KAJ8923540.1"/>
    <property type="molecule type" value="Genomic_DNA"/>
</dbReference>
<evidence type="ECO:0000256" key="12">
    <source>
        <dbReference type="SAM" id="Phobius"/>
    </source>
</evidence>
<dbReference type="GO" id="GO:0061355">
    <property type="term" value="P:Wnt protein secretion"/>
    <property type="evidence" value="ECO:0007669"/>
    <property type="project" value="TreeGrafter"/>
</dbReference>
<organism evidence="13 14">
    <name type="scientific">Exocentrus adspersus</name>
    <dbReference type="NCBI Taxonomy" id="1586481"/>
    <lineage>
        <taxon>Eukaryota</taxon>
        <taxon>Metazoa</taxon>
        <taxon>Ecdysozoa</taxon>
        <taxon>Arthropoda</taxon>
        <taxon>Hexapoda</taxon>
        <taxon>Insecta</taxon>
        <taxon>Pterygota</taxon>
        <taxon>Neoptera</taxon>
        <taxon>Endopterygota</taxon>
        <taxon>Coleoptera</taxon>
        <taxon>Polyphaga</taxon>
        <taxon>Cucujiformia</taxon>
        <taxon>Chrysomeloidea</taxon>
        <taxon>Cerambycidae</taxon>
        <taxon>Lamiinae</taxon>
        <taxon>Acanthocinini</taxon>
        <taxon>Exocentrus</taxon>
    </lineage>
</organism>
<keyword evidence="2" id="KW-0808">Transferase</keyword>
<reference evidence="13 14" key="1">
    <citation type="journal article" date="2023" name="Insect Mol. Biol.">
        <title>Genome sequencing provides insights into the evolution of gene families encoding plant cell wall-degrading enzymes in longhorned beetles.</title>
        <authorList>
            <person name="Shin N.R."/>
            <person name="Okamura Y."/>
            <person name="Kirsch R."/>
            <person name="Pauchet Y."/>
        </authorList>
    </citation>
    <scope>NUCLEOTIDE SEQUENCE [LARGE SCALE GENOMIC DNA]</scope>
    <source>
        <strain evidence="13">EAD_L_NR</strain>
    </source>
</reference>